<dbReference type="EMBL" id="LR877151">
    <property type="protein sequence ID" value="CAD2216573.1"/>
    <property type="molecule type" value="Genomic_DNA"/>
</dbReference>
<dbReference type="Proteomes" id="UP000515908">
    <property type="component" value="Chromosome 07"/>
</dbReference>
<dbReference type="GO" id="GO:0003723">
    <property type="term" value="F:RNA binding"/>
    <property type="evidence" value="ECO:0007669"/>
    <property type="project" value="UniProtKB-UniRule"/>
</dbReference>
<dbReference type="AlphaFoldDB" id="S9WGL4"/>
<protein>
    <recommendedName>
        <fullName evidence="9">Sm protein F</fullName>
    </recommendedName>
</protein>
<dbReference type="InterPro" id="IPR047575">
    <property type="entry name" value="Sm"/>
</dbReference>
<proteinExistence type="inferred from homology"/>
<evidence type="ECO:0000256" key="4">
    <source>
        <dbReference type="ARBA" id="ARBA00022728"/>
    </source>
</evidence>
<organism evidence="12 13">
    <name type="scientific">Angomonas deanei</name>
    <dbReference type="NCBI Taxonomy" id="59799"/>
    <lineage>
        <taxon>Eukaryota</taxon>
        <taxon>Discoba</taxon>
        <taxon>Euglenozoa</taxon>
        <taxon>Kinetoplastea</taxon>
        <taxon>Metakinetoplastina</taxon>
        <taxon>Trypanosomatida</taxon>
        <taxon>Trypanosomatidae</taxon>
        <taxon>Strigomonadinae</taxon>
        <taxon>Angomonas</taxon>
    </lineage>
</organism>
<dbReference type="SUPFAM" id="SSF50182">
    <property type="entry name" value="Sm-like ribonucleoproteins"/>
    <property type="match status" value="1"/>
</dbReference>
<feature type="domain" description="Sm" evidence="11">
    <location>
        <begin position="43"/>
        <end position="112"/>
    </location>
</feature>
<sequence>MNDSVLCWCYHCTSLPYYYHFFKIKFVKSRKKEKKYFPMDENIPAAFLSSLVGKNISVRSKWGCIYTGQLVSVDDFFNLQIKDAKEIAKETTELGEMLLRNNNILYIREDTA</sequence>
<dbReference type="PANTHER" id="PTHR11021">
    <property type="entry name" value="SMALL NUCLEAR RIBONUCLEOPROTEIN F SNRNP-F"/>
    <property type="match status" value="1"/>
</dbReference>
<dbReference type="PANTHER" id="PTHR11021:SF0">
    <property type="entry name" value="SMALL NUCLEAR RIBONUCLEOPROTEIN F"/>
    <property type="match status" value="1"/>
</dbReference>
<evidence type="ECO:0000313" key="12">
    <source>
        <dbReference type="EMBL" id="CAD2216573.1"/>
    </source>
</evidence>
<dbReference type="SMART" id="SM00651">
    <property type="entry name" value="Sm"/>
    <property type="match status" value="1"/>
</dbReference>
<keyword evidence="13" id="KW-1185">Reference proteome</keyword>
<keyword evidence="6 10" id="KW-0508">mRNA splicing</keyword>
<evidence type="ECO:0000256" key="8">
    <source>
        <dbReference type="ARBA" id="ARBA00023274"/>
    </source>
</evidence>
<dbReference type="PROSITE" id="PS52002">
    <property type="entry name" value="SM"/>
    <property type="match status" value="1"/>
</dbReference>
<evidence type="ECO:0000256" key="3">
    <source>
        <dbReference type="ARBA" id="ARBA00022664"/>
    </source>
</evidence>
<evidence type="ECO:0000256" key="6">
    <source>
        <dbReference type="ARBA" id="ARBA00023187"/>
    </source>
</evidence>
<dbReference type="GO" id="GO:0071013">
    <property type="term" value="C:catalytic step 2 spliceosome"/>
    <property type="evidence" value="ECO:0007669"/>
    <property type="project" value="TreeGrafter"/>
</dbReference>
<evidence type="ECO:0000256" key="7">
    <source>
        <dbReference type="ARBA" id="ARBA00023242"/>
    </source>
</evidence>
<gene>
    <name evidence="12" type="ORF">ADEAN_000403500</name>
</gene>
<name>S9WGL4_9TRYP</name>
<accession>S9WGL4</accession>
<comment type="subcellular location">
    <subcellularLocation>
        <location evidence="1 10">Nucleus</location>
    </subcellularLocation>
</comment>
<dbReference type="InterPro" id="IPR010920">
    <property type="entry name" value="LSM_dom_sf"/>
</dbReference>
<dbReference type="InterPro" id="IPR034100">
    <property type="entry name" value="Sm_F"/>
</dbReference>
<comment type="similarity">
    <text evidence="2 10">Belongs to the snRNP Sm proteins family. SmF/LSm6 subfamily.</text>
</comment>
<evidence type="ECO:0000259" key="11">
    <source>
        <dbReference type="PROSITE" id="PS52002"/>
    </source>
</evidence>
<evidence type="ECO:0000256" key="9">
    <source>
        <dbReference type="ARBA" id="ARBA00030144"/>
    </source>
</evidence>
<keyword evidence="4 10" id="KW-0747">Spliceosome</keyword>
<dbReference type="OrthoDB" id="409625at2759"/>
<dbReference type="VEuPathDB" id="TriTrypDB:ADEAN_000403500"/>
<dbReference type="InterPro" id="IPR001163">
    <property type="entry name" value="Sm_dom_euk/arc"/>
</dbReference>
<dbReference type="InterPro" id="IPR016487">
    <property type="entry name" value="Lsm6/sSmF"/>
</dbReference>
<dbReference type="Pfam" id="PF01423">
    <property type="entry name" value="LSM"/>
    <property type="match status" value="1"/>
</dbReference>
<dbReference type="GO" id="GO:0005685">
    <property type="term" value="C:U1 snRNP"/>
    <property type="evidence" value="ECO:0007669"/>
    <property type="project" value="TreeGrafter"/>
</dbReference>
<dbReference type="Gene3D" id="2.30.30.100">
    <property type="match status" value="1"/>
</dbReference>
<keyword evidence="3 10" id="KW-0507">mRNA processing</keyword>
<keyword evidence="7 10" id="KW-0539">Nucleus</keyword>
<evidence type="ECO:0000256" key="1">
    <source>
        <dbReference type="ARBA" id="ARBA00004123"/>
    </source>
</evidence>
<reference evidence="12 13" key="1">
    <citation type="submission" date="2020-08" db="EMBL/GenBank/DDBJ databases">
        <authorList>
            <person name="Newling K."/>
            <person name="Davey J."/>
            <person name="Forrester S."/>
        </authorList>
    </citation>
    <scope>NUCLEOTIDE SEQUENCE [LARGE SCALE GENOMIC DNA]</scope>
    <source>
        <strain evidence="13">Crithidia deanei Carvalho (ATCC PRA-265)</strain>
    </source>
</reference>
<evidence type="ECO:0000256" key="10">
    <source>
        <dbReference type="PIRNR" id="PIRNR006609"/>
    </source>
</evidence>
<keyword evidence="5 10" id="KW-0694">RNA-binding</keyword>
<dbReference type="CDD" id="cd01722">
    <property type="entry name" value="Sm_F"/>
    <property type="match status" value="1"/>
</dbReference>
<keyword evidence="8 10" id="KW-0687">Ribonucleoprotein</keyword>
<evidence type="ECO:0000256" key="2">
    <source>
        <dbReference type="ARBA" id="ARBA00007927"/>
    </source>
</evidence>
<dbReference type="GO" id="GO:0034715">
    <property type="term" value="C:pICln-Sm protein complex"/>
    <property type="evidence" value="ECO:0007669"/>
    <property type="project" value="TreeGrafter"/>
</dbReference>
<evidence type="ECO:0000313" key="13">
    <source>
        <dbReference type="Proteomes" id="UP000515908"/>
    </source>
</evidence>
<evidence type="ECO:0000256" key="5">
    <source>
        <dbReference type="ARBA" id="ARBA00022884"/>
    </source>
</evidence>
<dbReference type="GO" id="GO:0000398">
    <property type="term" value="P:mRNA splicing, via spliceosome"/>
    <property type="evidence" value="ECO:0007669"/>
    <property type="project" value="InterPro"/>
</dbReference>